<feature type="compositionally biased region" description="Low complexity" evidence="6">
    <location>
        <begin position="581"/>
        <end position="593"/>
    </location>
</feature>
<feature type="domain" description="Radical SAM core" evidence="7">
    <location>
        <begin position="196"/>
        <end position="426"/>
    </location>
</feature>
<dbReference type="GO" id="GO:0046872">
    <property type="term" value="F:metal ion binding"/>
    <property type="evidence" value="ECO:0007669"/>
    <property type="project" value="UniProtKB-KW"/>
</dbReference>
<dbReference type="SFLD" id="SFLDS00029">
    <property type="entry name" value="Radical_SAM"/>
    <property type="match status" value="1"/>
</dbReference>
<dbReference type="InterPro" id="IPR007197">
    <property type="entry name" value="rSAM"/>
</dbReference>
<dbReference type="InterPro" id="IPR058240">
    <property type="entry name" value="rSAM_sf"/>
</dbReference>
<dbReference type="InterPro" id="IPR006638">
    <property type="entry name" value="Elp3/MiaA/NifB-like_rSAM"/>
</dbReference>
<comment type="cofactor">
    <cofactor evidence="1">
        <name>[4Fe-4S] cluster</name>
        <dbReference type="ChEBI" id="CHEBI:49883"/>
    </cofactor>
</comment>
<proteinExistence type="predicted"/>
<evidence type="ECO:0000259" key="7">
    <source>
        <dbReference type="PROSITE" id="PS51918"/>
    </source>
</evidence>
<dbReference type="SMART" id="SM00729">
    <property type="entry name" value="Elp3"/>
    <property type="match status" value="1"/>
</dbReference>
<dbReference type="Proteomes" id="UP000630353">
    <property type="component" value="Unassembled WGS sequence"/>
</dbReference>
<dbReference type="AlphaFoldDB" id="A0A918XVP3"/>
<dbReference type="PANTHER" id="PTHR43409">
    <property type="entry name" value="ANAEROBIC MAGNESIUM-PROTOPORPHYRIN IX MONOMETHYL ESTER CYCLASE-RELATED"/>
    <property type="match status" value="1"/>
</dbReference>
<dbReference type="InterPro" id="IPR023404">
    <property type="entry name" value="rSAM_horseshoe"/>
</dbReference>
<dbReference type="GO" id="GO:0051536">
    <property type="term" value="F:iron-sulfur cluster binding"/>
    <property type="evidence" value="ECO:0007669"/>
    <property type="project" value="UniProtKB-KW"/>
</dbReference>
<dbReference type="GO" id="GO:0005829">
    <property type="term" value="C:cytosol"/>
    <property type="evidence" value="ECO:0007669"/>
    <property type="project" value="TreeGrafter"/>
</dbReference>
<evidence type="ECO:0000256" key="3">
    <source>
        <dbReference type="ARBA" id="ARBA00022723"/>
    </source>
</evidence>
<keyword evidence="4" id="KW-0408">Iron</keyword>
<dbReference type="InterPro" id="IPR051198">
    <property type="entry name" value="BchE-like"/>
</dbReference>
<accession>A0A918XVP3</accession>
<reference evidence="8" key="2">
    <citation type="submission" date="2020-09" db="EMBL/GenBank/DDBJ databases">
        <authorList>
            <person name="Sun Q."/>
            <person name="Kim S."/>
        </authorList>
    </citation>
    <scope>NUCLEOTIDE SEQUENCE</scope>
    <source>
        <strain evidence="8">KCTC 42651</strain>
    </source>
</reference>
<feature type="region of interest" description="Disordered" evidence="6">
    <location>
        <begin position="574"/>
        <end position="593"/>
    </location>
</feature>
<dbReference type="EMBL" id="BMZS01000011">
    <property type="protein sequence ID" value="GHD59842.1"/>
    <property type="molecule type" value="Genomic_DNA"/>
</dbReference>
<evidence type="ECO:0000256" key="1">
    <source>
        <dbReference type="ARBA" id="ARBA00001966"/>
    </source>
</evidence>
<keyword evidence="9" id="KW-1185">Reference proteome</keyword>
<dbReference type="PANTHER" id="PTHR43409:SF7">
    <property type="entry name" value="BLL1977 PROTEIN"/>
    <property type="match status" value="1"/>
</dbReference>
<sequence length="593" mass="66537">MATQRSRFTFVMIKPSHYDDDGYVIQWAKSAIPSNTLAALYGIADDCAERKVLGADVGIDLVPIDETNTRVHPERLAARIQRDGGTGLVGLVGVQSNQYPRALDLARRFRALGCQVCIGGFHVSGTLAMLPGVQPELQEAIDMGVSLFAGEAEGRLDEVLLDAQAGAMKPIYNHMDDLPGMEGTPVPILPRERIGRTAGRHTSFDSGRGCPFQCSFCTIINVQGRKSRYRTADDIERIVRVNVAQGVNRFFITDDNFARNRNWEQIFDRLIALREGEGFDVKYIIQVDTLCHKIPNFIEKAGRAGVKRVFIGLENINPENLAAASKRQNRITEYRRMLQAWRSIGVLTYAGYILGFPADTPASIQRDIDIIKRELPVDLLEFFYLTPLPGSADHKTLFEKGVPMDADLNRYDLNHSTTGHPTMSRAELEQAYRDAWATYYSPEHVETILRRARASGISVGNTLFLCLWFYGCVTLEKIHPLEGGWWRKKARTDRRPGLPIENPVTFYARYWSDQVVKHWKMLQLVVRYGRLRRQIKADPNARAYSDLSLEPVKDDELDELEMFTLSQSAQNAVSKARRDAAASAAAKARAAAG</sequence>
<evidence type="ECO:0000256" key="4">
    <source>
        <dbReference type="ARBA" id="ARBA00023004"/>
    </source>
</evidence>
<comment type="caution">
    <text evidence="8">The sequence shown here is derived from an EMBL/GenBank/DDBJ whole genome shotgun (WGS) entry which is preliminary data.</text>
</comment>
<evidence type="ECO:0000313" key="8">
    <source>
        <dbReference type="EMBL" id="GHD59842.1"/>
    </source>
</evidence>
<evidence type="ECO:0000256" key="2">
    <source>
        <dbReference type="ARBA" id="ARBA00022691"/>
    </source>
</evidence>
<keyword evidence="2" id="KW-0949">S-adenosyl-L-methionine</keyword>
<dbReference type="GO" id="GO:0003824">
    <property type="term" value="F:catalytic activity"/>
    <property type="evidence" value="ECO:0007669"/>
    <property type="project" value="InterPro"/>
</dbReference>
<dbReference type="Gene3D" id="3.80.30.20">
    <property type="entry name" value="tm_1862 like domain"/>
    <property type="match status" value="1"/>
</dbReference>
<protein>
    <recommendedName>
        <fullName evidence="7">Radical SAM core domain-containing protein</fullName>
    </recommendedName>
</protein>
<dbReference type="SFLD" id="SFLDG01082">
    <property type="entry name" value="B12-binding_domain_containing"/>
    <property type="match status" value="1"/>
</dbReference>
<dbReference type="PROSITE" id="PS51918">
    <property type="entry name" value="RADICAL_SAM"/>
    <property type="match status" value="1"/>
</dbReference>
<reference evidence="8" key="1">
    <citation type="journal article" date="2014" name="Int. J. Syst. Evol. Microbiol.">
        <title>Complete genome sequence of Corynebacterium casei LMG S-19264T (=DSM 44701T), isolated from a smear-ripened cheese.</title>
        <authorList>
            <consortium name="US DOE Joint Genome Institute (JGI-PGF)"/>
            <person name="Walter F."/>
            <person name="Albersmeier A."/>
            <person name="Kalinowski J."/>
            <person name="Ruckert C."/>
        </authorList>
    </citation>
    <scope>NUCLEOTIDE SEQUENCE</scope>
    <source>
        <strain evidence="8">KCTC 42651</strain>
    </source>
</reference>
<name>A0A918XVP3_9PROT</name>
<keyword evidence="5" id="KW-0411">Iron-sulfur</keyword>
<evidence type="ECO:0000256" key="6">
    <source>
        <dbReference type="SAM" id="MobiDB-lite"/>
    </source>
</evidence>
<dbReference type="SUPFAM" id="SSF102114">
    <property type="entry name" value="Radical SAM enzymes"/>
    <property type="match status" value="1"/>
</dbReference>
<evidence type="ECO:0000313" key="9">
    <source>
        <dbReference type="Proteomes" id="UP000630353"/>
    </source>
</evidence>
<dbReference type="CDD" id="cd01335">
    <property type="entry name" value="Radical_SAM"/>
    <property type="match status" value="1"/>
</dbReference>
<organism evidence="8 9">
    <name type="scientific">Thalassobaculum fulvum</name>
    <dbReference type="NCBI Taxonomy" id="1633335"/>
    <lineage>
        <taxon>Bacteria</taxon>
        <taxon>Pseudomonadati</taxon>
        <taxon>Pseudomonadota</taxon>
        <taxon>Alphaproteobacteria</taxon>
        <taxon>Rhodospirillales</taxon>
        <taxon>Thalassobaculaceae</taxon>
        <taxon>Thalassobaculum</taxon>
    </lineage>
</organism>
<dbReference type="Pfam" id="PF04055">
    <property type="entry name" value="Radical_SAM"/>
    <property type="match status" value="1"/>
</dbReference>
<keyword evidence="3" id="KW-0479">Metal-binding</keyword>
<evidence type="ECO:0000256" key="5">
    <source>
        <dbReference type="ARBA" id="ARBA00023014"/>
    </source>
</evidence>
<gene>
    <name evidence="8" type="ORF">GCM10017083_44960</name>
</gene>